<feature type="compositionally biased region" description="Polar residues" evidence="1">
    <location>
        <begin position="48"/>
        <end position="63"/>
    </location>
</feature>
<reference evidence="3" key="1">
    <citation type="journal article" date="2020" name="Sci. Rep.">
        <title>Chromosome-scale genome assembly for the duckweed Spirodela intermedia, integrating cytogenetic maps, PacBio and Oxford Nanopore libraries.</title>
        <authorList>
            <person name="Hoang P.T.N."/>
            <person name="Fiebig A."/>
            <person name="Novak P."/>
            <person name="Macas J."/>
            <person name="Cao H.X."/>
            <person name="Stepanenko A."/>
            <person name="Chen G."/>
            <person name="Borisjuk N."/>
            <person name="Scholz U."/>
            <person name="Schubert I."/>
        </authorList>
    </citation>
    <scope>NUCLEOTIDE SEQUENCE [LARGE SCALE GENOMIC DNA]</scope>
</reference>
<sequence>MRGRPRTNGDEDGGKVSNRGSDSRRRRTKRGGKRTREIWNGDPLAGKSNASHRLSLPRSLTLT</sequence>
<gene>
    <name evidence="2" type="ORF">SI7747_UN021738</name>
</gene>
<evidence type="ECO:0000313" key="3">
    <source>
        <dbReference type="Proteomes" id="UP001189122"/>
    </source>
</evidence>
<protein>
    <submittedName>
        <fullName evidence="2">Uncharacterized protein</fullName>
    </submittedName>
</protein>
<organism evidence="2 3">
    <name type="scientific">Spirodela intermedia</name>
    <name type="common">Intermediate duckweed</name>
    <dbReference type="NCBI Taxonomy" id="51605"/>
    <lineage>
        <taxon>Eukaryota</taxon>
        <taxon>Viridiplantae</taxon>
        <taxon>Streptophyta</taxon>
        <taxon>Embryophyta</taxon>
        <taxon>Tracheophyta</taxon>
        <taxon>Spermatophyta</taxon>
        <taxon>Magnoliopsida</taxon>
        <taxon>Liliopsida</taxon>
        <taxon>Araceae</taxon>
        <taxon>Lemnoideae</taxon>
        <taxon>Spirodela</taxon>
    </lineage>
</organism>
<feature type="region of interest" description="Disordered" evidence="1">
    <location>
        <begin position="1"/>
        <end position="63"/>
    </location>
</feature>
<name>A0ABN7EBV8_SPIIN</name>
<proteinExistence type="predicted"/>
<dbReference type="EMBL" id="CACRZD030000300">
    <property type="protein sequence ID" value="CAA6675396.1"/>
    <property type="molecule type" value="Genomic_DNA"/>
</dbReference>
<dbReference type="Proteomes" id="UP001189122">
    <property type="component" value="Unassembled WGS sequence"/>
</dbReference>
<evidence type="ECO:0000256" key="1">
    <source>
        <dbReference type="SAM" id="MobiDB-lite"/>
    </source>
</evidence>
<evidence type="ECO:0000313" key="2">
    <source>
        <dbReference type="EMBL" id="CAA6675396.1"/>
    </source>
</evidence>
<keyword evidence="3" id="KW-1185">Reference proteome</keyword>
<comment type="caution">
    <text evidence="2">The sequence shown here is derived from an EMBL/GenBank/DDBJ whole genome shotgun (WGS) entry which is preliminary data.</text>
</comment>
<accession>A0ABN7EBV8</accession>
<feature type="compositionally biased region" description="Basic residues" evidence="1">
    <location>
        <begin position="24"/>
        <end position="33"/>
    </location>
</feature>